<evidence type="ECO:0000313" key="3">
    <source>
        <dbReference type="Proteomes" id="UP001215280"/>
    </source>
</evidence>
<reference evidence="2" key="1">
    <citation type="submission" date="2023-03" db="EMBL/GenBank/DDBJ databases">
        <title>Massive genome expansion in bonnet fungi (Mycena s.s.) driven by repeated elements and novel gene families across ecological guilds.</title>
        <authorList>
            <consortium name="Lawrence Berkeley National Laboratory"/>
            <person name="Harder C.B."/>
            <person name="Miyauchi S."/>
            <person name="Viragh M."/>
            <person name="Kuo A."/>
            <person name="Thoen E."/>
            <person name="Andreopoulos B."/>
            <person name="Lu D."/>
            <person name="Skrede I."/>
            <person name="Drula E."/>
            <person name="Henrissat B."/>
            <person name="Morin E."/>
            <person name="Kohler A."/>
            <person name="Barry K."/>
            <person name="LaButti K."/>
            <person name="Morin E."/>
            <person name="Salamov A."/>
            <person name="Lipzen A."/>
            <person name="Mereny Z."/>
            <person name="Hegedus B."/>
            <person name="Baldrian P."/>
            <person name="Stursova M."/>
            <person name="Weitz H."/>
            <person name="Taylor A."/>
            <person name="Grigoriev I.V."/>
            <person name="Nagy L.G."/>
            <person name="Martin F."/>
            <person name="Kauserud H."/>
        </authorList>
    </citation>
    <scope>NUCLEOTIDE SEQUENCE</scope>
    <source>
        <strain evidence="2">CBHHK188m</strain>
    </source>
</reference>
<dbReference type="EMBL" id="JARJLG010000210">
    <property type="protein sequence ID" value="KAJ7727643.1"/>
    <property type="molecule type" value="Genomic_DNA"/>
</dbReference>
<accession>A0AAD7MPY4</accession>
<evidence type="ECO:0000313" key="2">
    <source>
        <dbReference type="EMBL" id="KAJ7727643.1"/>
    </source>
</evidence>
<evidence type="ECO:0000256" key="1">
    <source>
        <dbReference type="SAM" id="MobiDB-lite"/>
    </source>
</evidence>
<protein>
    <submittedName>
        <fullName evidence="2">Uncharacterized protein</fullName>
    </submittedName>
</protein>
<organism evidence="2 3">
    <name type="scientific">Mycena maculata</name>
    <dbReference type="NCBI Taxonomy" id="230809"/>
    <lineage>
        <taxon>Eukaryota</taxon>
        <taxon>Fungi</taxon>
        <taxon>Dikarya</taxon>
        <taxon>Basidiomycota</taxon>
        <taxon>Agaricomycotina</taxon>
        <taxon>Agaricomycetes</taxon>
        <taxon>Agaricomycetidae</taxon>
        <taxon>Agaricales</taxon>
        <taxon>Marasmiineae</taxon>
        <taxon>Mycenaceae</taxon>
        <taxon>Mycena</taxon>
    </lineage>
</organism>
<comment type="caution">
    <text evidence="2">The sequence shown here is derived from an EMBL/GenBank/DDBJ whole genome shotgun (WGS) entry which is preliminary data.</text>
</comment>
<proteinExistence type="predicted"/>
<gene>
    <name evidence="2" type="ORF">DFH07DRAFT_999822</name>
</gene>
<keyword evidence="3" id="KW-1185">Reference proteome</keyword>
<dbReference type="Proteomes" id="UP001215280">
    <property type="component" value="Unassembled WGS sequence"/>
</dbReference>
<feature type="region of interest" description="Disordered" evidence="1">
    <location>
        <begin position="101"/>
        <end position="121"/>
    </location>
</feature>
<name>A0AAD7MPY4_9AGAR</name>
<dbReference type="AlphaFoldDB" id="A0AAD7MPY4"/>
<sequence>MVWRSFTYSCPALRFFPLCPFVDNLAIDIIITTKELAAVAIVSTPAEKQEKQQKALMVRKRKAWSDILKELKRAGFAVNVKPDVLREQSDARWIREQPILQSSSAAAEASVTVTKGEDYTG</sequence>